<dbReference type="EMBL" id="LAZR01001188">
    <property type="protein sequence ID" value="KKN49030.1"/>
    <property type="molecule type" value="Genomic_DNA"/>
</dbReference>
<organism evidence="2">
    <name type="scientific">marine sediment metagenome</name>
    <dbReference type="NCBI Taxonomy" id="412755"/>
    <lineage>
        <taxon>unclassified sequences</taxon>
        <taxon>metagenomes</taxon>
        <taxon>ecological metagenomes</taxon>
    </lineage>
</organism>
<dbReference type="AlphaFoldDB" id="A0A0F9QXF8"/>
<comment type="caution">
    <text evidence="2">The sequence shown here is derived from an EMBL/GenBank/DDBJ whole genome shotgun (WGS) entry which is preliminary data.</text>
</comment>
<gene>
    <name evidence="2" type="ORF">LCGC14_0646710</name>
</gene>
<dbReference type="SUPFAM" id="SSF53335">
    <property type="entry name" value="S-adenosyl-L-methionine-dependent methyltransferases"/>
    <property type="match status" value="1"/>
</dbReference>
<sequence length="149" mass="17396">MLKLNLGSGYRRKSGFINIDNRPETDPDWPYNIENGLPYDDGKVDEIQAIDFLEHIHQDKVIFVIEEIWRVLKDNGLFYSRTPSTSGAGAFMDFNHRSYWNLASWLYFSNDAYRQLYGTKAKFQGEVQDTITDHKLHIIHTEATMYAVK</sequence>
<reference evidence="2" key="1">
    <citation type="journal article" date="2015" name="Nature">
        <title>Complex archaea that bridge the gap between prokaryotes and eukaryotes.</title>
        <authorList>
            <person name="Spang A."/>
            <person name="Saw J.H."/>
            <person name="Jorgensen S.L."/>
            <person name="Zaremba-Niedzwiedzka K."/>
            <person name="Martijn J."/>
            <person name="Lind A.E."/>
            <person name="van Eijk R."/>
            <person name="Schleper C."/>
            <person name="Guy L."/>
            <person name="Ettema T.J."/>
        </authorList>
    </citation>
    <scope>NUCLEOTIDE SEQUENCE</scope>
</reference>
<evidence type="ECO:0000259" key="1">
    <source>
        <dbReference type="Pfam" id="PF08241"/>
    </source>
</evidence>
<protein>
    <recommendedName>
        <fullName evidence="1">Methyltransferase type 11 domain-containing protein</fullName>
    </recommendedName>
</protein>
<proteinExistence type="predicted"/>
<dbReference type="InterPro" id="IPR013216">
    <property type="entry name" value="Methyltransf_11"/>
</dbReference>
<dbReference type="Gene3D" id="3.40.50.150">
    <property type="entry name" value="Vaccinia Virus protein VP39"/>
    <property type="match status" value="1"/>
</dbReference>
<name>A0A0F9QXF8_9ZZZZ</name>
<dbReference type="InterPro" id="IPR029063">
    <property type="entry name" value="SAM-dependent_MTases_sf"/>
</dbReference>
<dbReference type="Pfam" id="PF08241">
    <property type="entry name" value="Methyltransf_11"/>
    <property type="match status" value="1"/>
</dbReference>
<evidence type="ECO:0000313" key="2">
    <source>
        <dbReference type="EMBL" id="KKN49030.1"/>
    </source>
</evidence>
<accession>A0A0F9QXF8</accession>
<feature type="domain" description="Methyltransferase type 11" evidence="1">
    <location>
        <begin position="33"/>
        <end position="79"/>
    </location>
</feature>
<dbReference type="GO" id="GO:0008757">
    <property type="term" value="F:S-adenosylmethionine-dependent methyltransferase activity"/>
    <property type="evidence" value="ECO:0007669"/>
    <property type="project" value="InterPro"/>
</dbReference>